<evidence type="ECO:0000256" key="6">
    <source>
        <dbReference type="ARBA" id="ARBA00022723"/>
    </source>
</evidence>
<comment type="cofactor">
    <cofactor evidence="1">
        <name>Zn(2+)</name>
        <dbReference type="ChEBI" id="CHEBI:29105"/>
    </cofactor>
</comment>
<keyword evidence="6" id="KW-0479">Metal-binding</keyword>
<evidence type="ECO:0000256" key="10">
    <source>
        <dbReference type="ARBA" id="ARBA00023049"/>
    </source>
</evidence>
<keyword evidence="15" id="KW-1185">Reference proteome</keyword>
<accession>A0A926EBX7</accession>
<dbReference type="RefSeq" id="WP_262396636.1">
    <property type="nucleotide sequence ID" value="NZ_JACRTC010000001.1"/>
</dbReference>
<dbReference type="PANTHER" id="PTHR39188:SF3">
    <property type="entry name" value="STAGE IV SPORULATION PROTEIN FB"/>
    <property type="match status" value="1"/>
</dbReference>
<feature type="transmembrane region" description="Helical" evidence="12">
    <location>
        <begin position="155"/>
        <end position="176"/>
    </location>
</feature>
<keyword evidence="5 12" id="KW-0812">Transmembrane</keyword>
<keyword evidence="11 12" id="KW-0472">Membrane</keyword>
<keyword evidence="7" id="KW-0378">Hydrolase</keyword>
<dbReference type="PANTHER" id="PTHR39188">
    <property type="entry name" value="MEMBRANE-ASSOCIATED ZINC METALLOPROTEASE M50B"/>
    <property type="match status" value="1"/>
</dbReference>
<feature type="transmembrane region" description="Helical" evidence="12">
    <location>
        <begin position="9"/>
        <end position="27"/>
    </location>
</feature>
<protein>
    <submittedName>
        <fullName evidence="14">M50 family metallopeptidase</fullName>
    </submittedName>
</protein>
<gene>
    <name evidence="14" type="ORF">H8709_01670</name>
</gene>
<evidence type="ECO:0000313" key="15">
    <source>
        <dbReference type="Proteomes" id="UP000660861"/>
    </source>
</evidence>
<comment type="caution">
    <text evidence="14">The sequence shown here is derived from an EMBL/GenBank/DDBJ whole genome shotgun (WGS) entry which is preliminary data.</text>
</comment>
<reference evidence="14" key="1">
    <citation type="submission" date="2020-08" db="EMBL/GenBank/DDBJ databases">
        <title>Genome public.</title>
        <authorList>
            <person name="Liu C."/>
            <person name="Sun Q."/>
        </authorList>
    </citation>
    <scope>NUCLEOTIDE SEQUENCE</scope>
    <source>
        <strain evidence="14">NSJ-54</strain>
    </source>
</reference>
<dbReference type="EMBL" id="JACRTC010000001">
    <property type="protein sequence ID" value="MBC8569539.1"/>
    <property type="molecule type" value="Genomic_DNA"/>
</dbReference>
<keyword evidence="10" id="KW-0482">Metalloprotease</keyword>
<evidence type="ECO:0000259" key="13">
    <source>
        <dbReference type="Pfam" id="PF02163"/>
    </source>
</evidence>
<evidence type="ECO:0000256" key="5">
    <source>
        <dbReference type="ARBA" id="ARBA00022692"/>
    </source>
</evidence>
<feature type="transmembrane region" description="Helical" evidence="12">
    <location>
        <begin position="111"/>
        <end position="134"/>
    </location>
</feature>
<name>A0A926EBX7_9FIRM</name>
<dbReference type="Proteomes" id="UP000660861">
    <property type="component" value="Unassembled WGS sequence"/>
</dbReference>
<evidence type="ECO:0000256" key="4">
    <source>
        <dbReference type="ARBA" id="ARBA00022670"/>
    </source>
</evidence>
<keyword evidence="4" id="KW-0645">Protease</keyword>
<feature type="domain" description="Peptidase M50" evidence="13">
    <location>
        <begin position="36"/>
        <end position="105"/>
    </location>
</feature>
<dbReference type="GO" id="GO:0016020">
    <property type="term" value="C:membrane"/>
    <property type="evidence" value="ECO:0007669"/>
    <property type="project" value="UniProtKB-SubCell"/>
</dbReference>
<dbReference type="Pfam" id="PF02163">
    <property type="entry name" value="Peptidase_M50"/>
    <property type="match status" value="2"/>
</dbReference>
<keyword evidence="9 12" id="KW-1133">Transmembrane helix</keyword>
<organism evidence="14 15">
    <name type="scientific">Zongyangia hominis</name>
    <dbReference type="NCBI Taxonomy" id="2763677"/>
    <lineage>
        <taxon>Bacteria</taxon>
        <taxon>Bacillati</taxon>
        <taxon>Bacillota</taxon>
        <taxon>Clostridia</taxon>
        <taxon>Eubacteriales</taxon>
        <taxon>Oscillospiraceae</taxon>
        <taxon>Zongyangia</taxon>
    </lineage>
</organism>
<evidence type="ECO:0000256" key="3">
    <source>
        <dbReference type="ARBA" id="ARBA00007931"/>
    </source>
</evidence>
<evidence type="ECO:0000256" key="11">
    <source>
        <dbReference type="ARBA" id="ARBA00023136"/>
    </source>
</evidence>
<comment type="similarity">
    <text evidence="3">Belongs to the peptidase M50B family.</text>
</comment>
<feature type="transmembrane region" description="Helical" evidence="12">
    <location>
        <begin position="84"/>
        <end position="105"/>
    </location>
</feature>
<comment type="subcellular location">
    <subcellularLocation>
        <location evidence="2">Membrane</location>
        <topology evidence="2">Multi-pass membrane protein</topology>
    </subcellularLocation>
</comment>
<dbReference type="GO" id="GO:0008237">
    <property type="term" value="F:metallopeptidase activity"/>
    <property type="evidence" value="ECO:0007669"/>
    <property type="project" value="UniProtKB-KW"/>
</dbReference>
<evidence type="ECO:0000256" key="8">
    <source>
        <dbReference type="ARBA" id="ARBA00022833"/>
    </source>
</evidence>
<evidence type="ECO:0000256" key="9">
    <source>
        <dbReference type="ARBA" id="ARBA00022989"/>
    </source>
</evidence>
<evidence type="ECO:0000256" key="2">
    <source>
        <dbReference type="ARBA" id="ARBA00004141"/>
    </source>
</evidence>
<evidence type="ECO:0000256" key="7">
    <source>
        <dbReference type="ARBA" id="ARBA00022801"/>
    </source>
</evidence>
<evidence type="ECO:0000313" key="14">
    <source>
        <dbReference type="EMBL" id="MBC8569539.1"/>
    </source>
</evidence>
<keyword evidence="8" id="KW-0862">Zinc</keyword>
<proteinExistence type="inferred from homology"/>
<evidence type="ECO:0000256" key="12">
    <source>
        <dbReference type="SAM" id="Phobius"/>
    </source>
</evidence>
<dbReference type="GO" id="GO:0046872">
    <property type="term" value="F:metal ion binding"/>
    <property type="evidence" value="ECO:0007669"/>
    <property type="project" value="UniProtKB-KW"/>
</dbReference>
<dbReference type="GO" id="GO:0006508">
    <property type="term" value="P:proteolysis"/>
    <property type="evidence" value="ECO:0007669"/>
    <property type="project" value="UniProtKB-KW"/>
</dbReference>
<feature type="domain" description="Peptidase M50" evidence="13">
    <location>
        <begin position="112"/>
        <end position="165"/>
    </location>
</feature>
<evidence type="ECO:0000256" key="1">
    <source>
        <dbReference type="ARBA" id="ARBA00001947"/>
    </source>
</evidence>
<dbReference type="InterPro" id="IPR008915">
    <property type="entry name" value="Peptidase_M50"/>
</dbReference>
<dbReference type="AlphaFoldDB" id="A0A926EBX7"/>
<sequence length="201" mass="22274">MLTFRICNTQIRLSIWFFAVLYLFLIMDTQRLYPLFFGSIFLHEGGHLLMMKLCGKKVDAISFMPFGIQVRCEDTVEQSYGREIAITLAGPFLNLLCAGVCFLLAGDATAGTLALLAAVNLTLGVFNLLPIGVLDGGRLLHEILQMRGVERQESIAAAVSFLFLAPLLFLALWLFLTQGHNPTLLITGIYLTATAIFKLRQ</sequence>